<evidence type="ECO:0000256" key="2">
    <source>
        <dbReference type="PROSITE-ProRule" id="PRU00259"/>
    </source>
</evidence>
<dbReference type="InterPro" id="IPR016024">
    <property type="entry name" value="ARM-type_fold"/>
</dbReference>
<keyword evidence="6" id="KW-1185">Reference proteome</keyword>
<dbReference type="Gene3D" id="1.25.10.10">
    <property type="entry name" value="Leucine-rich Repeat Variant"/>
    <property type="match status" value="2"/>
</dbReference>
<dbReference type="SUPFAM" id="SSF54695">
    <property type="entry name" value="POZ domain"/>
    <property type="match status" value="1"/>
</dbReference>
<dbReference type="PANTHER" id="PTHR46710:SF1">
    <property type="entry name" value="ARM REPEAT PROTEIN INTERACTING WITH ABF2"/>
    <property type="match status" value="1"/>
</dbReference>
<dbReference type="InterPro" id="IPR000210">
    <property type="entry name" value="BTB/POZ_dom"/>
</dbReference>
<proteinExistence type="predicted"/>
<comment type="pathway">
    <text evidence="1">Protein modification; protein ubiquitination.</text>
</comment>
<name>A0A2P6TT32_CHLSO</name>
<accession>A0A2P6TT32</accession>
<evidence type="ECO:0000313" key="5">
    <source>
        <dbReference type="EMBL" id="PRW57227.1"/>
    </source>
</evidence>
<dbReference type="SMART" id="SM00185">
    <property type="entry name" value="ARM"/>
    <property type="match status" value="7"/>
</dbReference>
<dbReference type="Pfam" id="PF25598">
    <property type="entry name" value="ARM_PUB"/>
    <property type="match status" value="1"/>
</dbReference>
<dbReference type="SUPFAM" id="SSF48371">
    <property type="entry name" value="ARM repeat"/>
    <property type="match status" value="1"/>
</dbReference>
<dbReference type="SMART" id="SM00225">
    <property type="entry name" value="BTB"/>
    <property type="match status" value="1"/>
</dbReference>
<dbReference type="InterPro" id="IPR058678">
    <property type="entry name" value="ARM_PUB"/>
</dbReference>
<dbReference type="Proteomes" id="UP000239899">
    <property type="component" value="Unassembled WGS sequence"/>
</dbReference>
<dbReference type="Gene3D" id="3.30.710.10">
    <property type="entry name" value="Potassium Channel Kv1.1, Chain A"/>
    <property type="match status" value="1"/>
</dbReference>
<dbReference type="OrthoDB" id="29145at2759"/>
<evidence type="ECO:0000256" key="1">
    <source>
        <dbReference type="ARBA" id="ARBA00004906"/>
    </source>
</evidence>
<evidence type="ECO:0000313" key="6">
    <source>
        <dbReference type="Proteomes" id="UP000239899"/>
    </source>
</evidence>
<dbReference type="STRING" id="3076.A0A2P6TT32"/>
<sequence>MSDSSKRRRVAAQEPTSTQLGQRRGMADPREAVKARARRWAQALRDIEDPLKDLTAVKRGVRGLLDVCKNEENLDDAAAEGAVGVVVPLLKKLNGGDMLAQEQPTVSGVEELERDICFILGLLAIKVEHQAAICEAGALPTLVSMIRRYAAKNDVHLTGVPAQTCRRTSDAITNLAHENNSIKNKVRQEGGIPPLVTLLHSVDPKVQRAVAGSLRTLAFKNEENKNIIVDLGSLPLLIQMLRSDDTTIHYEAVGVIGNLVHSSATIKKKVLEEGALQPVINLLSSSCTDSQREAALLLGQFATAEGDYKHKIVQRGAVPPLIDMLGNDDNQLREMAAFALGRLAQNPDNQAGIVAQGGLLPLLDLLETCQSNLQHNAAFALYGLSDNEDNLLEFVREGAVQRINECELVVQASKDCVNKLMKRLQDKMGSRILGQILYVMQSSNPSGKQRIAVALSQLTTREQPSGAQMKLIFVEKKGLEVLLEMVQDPHMPGDLQRMATKSLHRLADSIQVTERPSADEMAPPEPKGSTAEVILSGQYVNSPKMSDIKFIVEGRPFYAHRIALLASSEIFKTMFEGHYREKDATTIPIPNIRWEVFEKMMHCVYTGKTDVPPELAQELLEVADQYMLDTLKQLCEQTITDQLAPDNVSAAFDLAENYNAPELSKQCALYCLREYGEMVKFLSGKGGSSGSSPGAYAVTMQKMVPRLRDAMLEAINHKADAMVS</sequence>
<dbReference type="InterPro" id="IPR011989">
    <property type="entry name" value="ARM-like"/>
</dbReference>
<dbReference type="InterPro" id="IPR000225">
    <property type="entry name" value="Armadillo"/>
</dbReference>
<dbReference type="PROSITE" id="PS50097">
    <property type="entry name" value="BTB"/>
    <property type="match status" value="1"/>
</dbReference>
<feature type="repeat" description="ARM" evidence="2">
    <location>
        <begin position="477"/>
        <end position="507"/>
    </location>
</feature>
<comment type="caution">
    <text evidence="5">The sequence shown here is derived from an EMBL/GenBank/DDBJ whole genome shotgun (WGS) entry which is preliminary data.</text>
</comment>
<feature type="repeat" description="ARM" evidence="2">
    <location>
        <begin position="190"/>
        <end position="232"/>
    </location>
</feature>
<gene>
    <name evidence="5" type="ORF">C2E21_4181</name>
</gene>
<dbReference type="PROSITE" id="PS50176">
    <property type="entry name" value="ARM_REPEAT"/>
    <property type="match status" value="4"/>
</dbReference>
<feature type="repeat" description="ARM" evidence="2">
    <location>
        <begin position="232"/>
        <end position="274"/>
    </location>
</feature>
<dbReference type="EMBL" id="LHPG02000007">
    <property type="protein sequence ID" value="PRW57227.1"/>
    <property type="molecule type" value="Genomic_DNA"/>
</dbReference>
<evidence type="ECO:0000259" key="4">
    <source>
        <dbReference type="PROSITE" id="PS50097"/>
    </source>
</evidence>
<protein>
    <submittedName>
        <fullName evidence="5">ARM REPEAT PROTEIN INTERACTING WITH ABF2-like</fullName>
    </submittedName>
</protein>
<feature type="domain" description="BTB" evidence="4">
    <location>
        <begin position="546"/>
        <end position="613"/>
    </location>
</feature>
<feature type="compositionally biased region" description="Basic residues" evidence="3">
    <location>
        <begin position="1"/>
        <end position="10"/>
    </location>
</feature>
<evidence type="ECO:0000256" key="3">
    <source>
        <dbReference type="SAM" id="MobiDB-lite"/>
    </source>
</evidence>
<dbReference type="InterPro" id="IPR044282">
    <property type="entry name" value="ABAP1/ARIA"/>
</dbReference>
<dbReference type="Pfam" id="PF00651">
    <property type="entry name" value="BTB"/>
    <property type="match status" value="1"/>
</dbReference>
<dbReference type="AlphaFoldDB" id="A0A2P6TT32"/>
<reference evidence="5 6" key="1">
    <citation type="journal article" date="2018" name="Plant J.">
        <title>Genome sequences of Chlorella sorokiniana UTEX 1602 and Micractinium conductrix SAG 241.80: implications to maltose excretion by a green alga.</title>
        <authorList>
            <person name="Arriola M.B."/>
            <person name="Velmurugan N."/>
            <person name="Zhang Y."/>
            <person name="Plunkett M.H."/>
            <person name="Hondzo H."/>
            <person name="Barney B.M."/>
        </authorList>
    </citation>
    <scope>NUCLEOTIDE SEQUENCE [LARGE SCALE GENOMIC DNA]</scope>
    <source>
        <strain evidence="6">UTEX 1602</strain>
    </source>
</reference>
<dbReference type="PANTHER" id="PTHR46710">
    <property type="entry name" value="ARM REPEAT PROTEIN INTERACTING WITH ABF2"/>
    <property type="match status" value="1"/>
</dbReference>
<feature type="region of interest" description="Disordered" evidence="3">
    <location>
        <begin position="1"/>
        <end position="32"/>
    </location>
</feature>
<dbReference type="InterPro" id="IPR011333">
    <property type="entry name" value="SKP1/BTB/POZ_sf"/>
</dbReference>
<organism evidence="5 6">
    <name type="scientific">Chlorella sorokiniana</name>
    <name type="common">Freshwater green alga</name>
    <dbReference type="NCBI Taxonomy" id="3076"/>
    <lineage>
        <taxon>Eukaryota</taxon>
        <taxon>Viridiplantae</taxon>
        <taxon>Chlorophyta</taxon>
        <taxon>core chlorophytes</taxon>
        <taxon>Trebouxiophyceae</taxon>
        <taxon>Chlorellales</taxon>
        <taxon>Chlorellaceae</taxon>
        <taxon>Chlorella clade</taxon>
        <taxon>Chlorella</taxon>
    </lineage>
</organism>
<feature type="repeat" description="ARM" evidence="2">
    <location>
        <begin position="316"/>
        <end position="358"/>
    </location>
</feature>